<accession>A0A395M8I0</accession>
<sequence length="553" mass="60561">MMFFFFMSYDCAVSFIMQSVSRLLALAALVLPSVAVDPTVDLGYSKYKGKDLGNGVSEWLGVRYGAAPVKDLRWSMPKDPSRVRAVQDATKRKPVCIGTGSDPKVIGDTEDEDCLFLNIWAPTHASSKENLPVYFYIQGGGFNSNANPNVNGTGLVKAGDLDMIVVSIHYRVGVYGFLSDGDALTPNLGLHDQRKALKWVQKYIAKFGGNPDHVVIGGDSAGAASVSLHLSAYGGRDEGLFHGAAAESISFGTLLTAKESAYQYNNLAIRLGCAGSKKDVLRCIRSRSPEEVQKANKGIPYEGSSKAPLFMWTVALDNDLVPDLTYKLFDEGKFIKVPLITGDDTNGGTSFAPRDAASIADSDEFLKAQFPFLTLEQLGKINDLYPNKNDTCPNAGCYWRQASTAYSDMRYMCPGLYISNALTKHGVPKSWNYWYDVEDPDQMAEGLGVPHVAELNAIFGPGLGNNSPPKSYFPGEKNGPVIPVVQGYWSSFIRTLDPNMHRHEGSVKWETWTEKGKQRIKFETGGGTKMDKPSQELQKKCHYLSSIGGDIRQ</sequence>
<protein>
    <recommendedName>
        <fullName evidence="3">Carboxylic ester hydrolase</fullName>
        <ecNumber evidence="3">3.1.1.-</ecNumber>
    </recommendedName>
</protein>
<name>A0A395M8I0_9HYPO</name>
<dbReference type="PROSITE" id="PS00941">
    <property type="entry name" value="CARBOXYLESTERASE_B_2"/>
    <property type="match status" value="1"/>
</dbReference>
<dbReference type="Pfam" id="PF00135">
    <property type="entry name" value="COesterase"/>
    <property type="match status" value="1"/>
</dbReference>
<evidence type="ECO:0000259" key="4">
    <source>
        <dbReference type="Pfam" id="PF00135"/>
    </source>
</evidence>
<dbReference type="SUPFAM" id="SSF53474">
    <property type="entry name" value="alpha/beta-Hydrolases"/>
    <property type="match status" value="1"/>
</dbReference>
<dbReference type="GO" id="GO:0016787">
    <property type="term" value="F:hydrolase activity"/>
    <property type="evidence" value="ECO:0007669"/>
    <property type="project" value="UniProtKB-KW"/>
</dbReference>
<feature type="domain" description="Carboxylesterase type B" evidence="4">
    <location>
        <begin position="39"/>
        <end position="527"/>
    </location>
</feature>
<dbReference type="InterPro" id="IPR050309">
    <property type="entry name" value="Type-B_Carboxylest/Lipase"/>
</dbReference>
<dbReference type="InterPro" id="IPR002018">
    <property type="entry name" value="CarbesteraseB"/>
</dbReference>
<feature type="chain" id="PRO_5017102244" description="Carboxylic ester hydrolase" evidence="3">
    <location>
        <begin position="36"/>
        <end position="553"/>
    </location>
</feature>
<feature type="signal peptide" evidence="3">
    <location>
        <begin position="1"/>
        <end position="35"/>
    </location>
</feature>
<dbReference type="PANTHER" id="PTHR11559">
    <property type="entry name" value="CARBOXYLESTERASE"/>
    <property type="match status" value="1"/>
</dbReference>
<evidence type="ECO:0000256" key="3">
    <source>
        <dbReference type="RuleBase" id="RU361235"/>
    </source>
</evidence>
<evidence type="ECO:0000256" key="1">
    <source>
        <dbReference type="ARBA" id="ARBA00005964"/>
    </source>
</evidence>
<dbReference type="InterPro" id="IPR019819">
    <property type="entry name" value="Carboxylesterase_B_CS"/>
</dbReference>
<keyword evidence="2 3" id="KW-0378">Hydrolase</keyword>
<dbReference type="EC" id="3.1.1.-" evidence="3"/>
<gene>
    <name evidence="5" type="ORF">FIE12Z_11573</name>
</gene>
<evidence type="ECO:0000313" key="5">
    <source>
        <dbReference type="EMBL" id="RFN44181.1"/>
    </source>
</evidence>
<evidence type="ECO:0000256" key="2">
    <source>
        <dbReference type="ARBA" id="ARBA00022801"/>
    </source>
</evidence>
<dbReference type="STRING" id="2594813.A0A395M8I0"/>
<comment type="caution">
    <text evidence="5">The sequence shown here is derived from an EMBL/GenBank/DDBJ whole genome shotgun (WGS) entry which is preliminary data.</text>
</comment>
<evidence type="ECO:0000313" key="6">
    <source>
        <dbReference type="Proteomes" id="UP000265631"/>
    </source>
</evidence>
<dbReference type="AlphaFoldDB" id="A0A395M8I0"/>
<organism evidence="5 6">
    <name type="scientific">Fusarium flagelliforme</name>
    <dbReference type="NCBI Taxonomy" id="2675880"/>
    <lineage>
        <taxon>Eukaryota</taxon>
        <taxon>Fungi</taxon>
        <taxon>Dikarya</taxon>
        <taxon>Ascomycota</taxon>
        <taxon>Pezizomycotina</taxon>
        <taxon>Sordariomycetes</taxon>
        <taxon>Hypocreomycetidae</taxon>
        <taxon>Hypocreales</taxon>
        <taxon>Nectriaceae</taxon>
        <taxon>Fusarium</taxon>
        <taxon>Fusarium incarnatum-equiseti species complex</taxon>
    </lineage>
</organism>
<dbReference type="InterPro" id="IPR029058">
    <property type="entry name" value="AB_hydrolase_fold"/>
</dbReference>
<keyword evidence="6" id="KW-1185">Reference proteome</keyword>
<dbReference type="InterPro" id="IPR019826">
    <property type="entry name" value="Carboxylesterase_B_AS"/>
</dbReference>
<dbReference type="PROSITE" id="PS00122">
    <property type="entry name" value="CARBOXYLESTERASE_B_1"/>
    <property type="match status" value="1"/>
</dbReference>
<comment type="similarity">
    <text evidence="1 3">Belongs to the type-B carboxylesterase/lipase family.</text>
</comment>
<dbReference type="Proteomes" id="UP000265631">
    <property type="component" value="Unassembled WGS sequence"/>
</dbReference>
<proteinExistence type="inferred from homology"/>
<dbReference type="EMBL" id="PXXK01000453">
    <property type="protein sequence ID" value="RFN44181.1"/>
    <property type="molecule type" value="Genomic_DNA"/>
</dbReference>
<dbReference type="Gene3D" id="3.40.50.1820">
    <property type="entry name" value="alpha/beta hydrolase"/>
    <property type="match status" value="1"/>
</dbReference>
<keyword evidence="3" id="KW-0732">Signal</keyword>
<reference evidence="5 6" key="1">
    <citation type="journal article" date="2018" name="PLoS Pathog.">
        <title>Evolution of structural diversity of trichothecenes, a family of toxins produced by plant pathogenic and entomopathogenic fungi.</title>
        <authorList>
            <person name="Proctor R.H."/>
            <person name="McCormick S.P."/>
            <person name="Kim H.S."/>
            <person name="Cardoza R.E."/>
            <person name="Stanley A.M."/>
            <person name="Lindo L."/>
            <person name="Kelly A."/>
            <person name="Brown D.W."/>
            <person name="Lee T."/>
            <person name="Vaughan M.M."/>
            <person name="Alexander N.J."/>
            <person name="Busman M."/>
            <person name="Gutierrez S."/>
        </authorList>
    </citation>
    <scope>NUCLEOTIDE SEQUENCE [LARGE SCALE GENOMIC DNA]</scope>
    <source>
        <strain evidence="5 6">NRRL 13405</strain>
    </source>
</reference>